<evidence type="ECO:0000313" key="15">
    <source>
        <dbReference type="Proteomes" id="UP000813461"/>
    </source>
</evidence>
<feature type="compositionally biased region" description="Low complexity" evidence="12">
    <location>
        <begin position="1391"/>
        <end position="1413"/>
    </location>
</feature>
<evidence type="ECO:0000256" key="4">
    <source>
        <dbReference type="ARBA" id="ARBA00019622"/>
    </source>
</evidence>
<keyword evidence="7" id="KW-0010">Activator</keyword>
<feature type="compositionally biased region" description="Low complexity" evidence="12">
    <location>
        <begin position="1423"/>
        <end position="1450"/>
    </location>
</feature>
<organism evidence="14 15">
    <name type="scientific">Paraphoma chrysanthemicola</name>
    <dbReference type="NCBI Taxonomy" id="798071"/>
    <lineage>
        <taxon>Eukaryota</taxon>
        <taxon>Fungi</taxon>
        <taxon>Dikarya</taxon>
        <taxon>Ascomycota</taxon>
        <taxon>Pezizomycotina</taxon>
        <taxon>Dothideomycetes</taxon>
        <taxon>Pleosporomycetidae</taxon>
        <taxon>Pleosporales</taxon>
        <taxon>Pleosporineae</taxon>
        <taxon>Phaeosphaeriaceae</taxon>
        <taxon>Paraphoma</taxon>
    </lineage>
</organism>
<name>A0A8K0QYL0_9PLEO</name>
<comment type="caution">
    <text evidence="14">The sequence shown here is derived from an EMBL/GenBank/DDBJ whole genome shotgun (WGS) entry which is preliminary data.</text>
</comment>
<dbReference type="InterPro" id="IPR057344">
    <property type="entry name" value="ARM_SRB8"/>
</dbReference>
<evidence type="ECO:0000256" key="6">
    <source>
        <dbReference type="ARBA" id="ARBA00023015"/>
    </source>
</evidence>
<dbReference type="GO" id="GO:0003712">
    <property type="term" value="F:transcription coregulator activity"/>
    <property type="evidence" value="ECO:0007669"/>
    <property type="project" value="InterPro"/>
</dbReference>
<dbReference type="Proteomes" id="UP000813461">
    <property type="component" value="Unassembled WGS sequence"/>
</dbReference>
<dbReference type="Pfam" id="PF09497">
    <property type="entry name" value="Med12"/>
    <property type="match status" value="1"/>
</dbReference>
<keyword evidence="5" id="KW-0678">Repressor</keyword>
<evidence type="ECO:0000256" key="10">
    <source>
        <dbReference type="ARBA" id="ARBA00025661"/>
    </source>
</evidence>
<comment type="similarity">
    <text evidence="2">Belongs to the Mediator complex subunit 12 family.</text>
</comment>
<dbReference type="PANTHER" id="PTHR46567:SF1">
    <property type="entry name" value="MEDIATOR OF RNA POLYMERASE II TRANSCRIPTION SUBUNIT 12"/>
    <property type="match status" value="1"/>
</dbReference>
<dbReference type="GO" id="GO:0006357">
    <property type="term" value="P:regulation of transcription by RNA polymerase II"/>
    <property type="evidence" value="ECO:0007669"/>
    <property type="project" value="InterPro"/>
</dbReference>
<evidence type="ECO:0000256" key="3">
    <source>
        <dbReference type="ARBA" id="ARBA00011629"/>
    </source>
</evidence>
<evidence type="ECO:0000256" key="5">
    <source>
        <dbReference type="ARBA" id="ARBA00022491"/>
    </source>
</evidence>
<keyword evidence="15" id="KW-1185">Reference proteome</keyword>
<protein>
    <recommendedName>
        <fullName evidence="4">Mediator of RNA polymerase II transcription subunit 12</fullName>
    </recommendedName>
    <alternativeName>
        <fullName evidence="11">Mediator complex subunit 12</fullName>
    </alternativeName>
</protein>
<reference evidence="14" key="1">
    <citation type="journal article" date="2021" name="Nat. Commun.">
        <title>Genetic determinants of endophytism in the Arabidopsis root mycobiome.</title>
        <authorList>
            <person name="Mesny F."/>
            <person name="Miyauchi S."/>
            <person name="Thiergart T."/>
            <person name="Pickel B."/>
            <person name="Atanasova L."/>
            <person name="Karlsson M."/>
            <person name="Huettel B."/>
            <person name="Barry K.W."/>
            <person name="Haridas S."/>
            <person name="Chen C."/>
            <person name="Bauer D."/>
            <person name="Andreopoulos W."/>
            <person name="Pangilinan J."/>
            <person name="LaButti K."/>
            <person name="Riley R."/>
            <person name="Lipzen A."/>
            <person name="Clum A."/>
            <person name="Drula E."/>
            <person name="Henrissat B."/>
            <person name="Kohler A."/>
            <person name="Grigoriev I.V."/>
            <person name="Martin F.M."/>
            <person name="Hacquard S."/>
        </authorList>
    </citation>
    <scope>NUCLEOTIDE SEQUENCE</scope>
    <source>
        <strain evidence="14">MPI-SDFR-AT-0120</strain>
    </source>
</reference>
<evidence type="ECO:0000313" key="14">
    <source>
        <dbReference type="EMBL" id="KAH7078565.1"/>
    </source>
</evidence>
<dbReference type="PANTHER" id="PTHR46567">
    <property type="entry name" value="MEDIATOR OF RNA POLYMERASE II TRANSCRIPTION SUBUNIT 12"/>
    <property type="match status" value="1"/>
</dbReference>
<dbReference type="SMART" id="SM01281">
    <property type="entry name" value="Med12"/>
    <property type="match status" value="1"/>
</dbReference>
<feature type="region of interest" description="Disordered" evidence="12">
    <location>
        <begin position="1389"/>
        <end position="1522"/>
    </location>
</feature>
<dbReference type="Pfam" id="PF25326">
    <property type="entry name" value="ARM_SRB8"/>
    <property type="match status" value="1"/>
</dbReference>
<proteinExistence type="inferred from homology"/>
<evidence type="ECO:0000256" key="1">
    <source>
        <dbReference type="ARBA" id="ARBA00004123"/>
    </source>
</evidence>
<dbReference type="GO" id="GO:0016592">
    <property type="term" value="C:mediator complex"/>
    <property type="evidence" value="ECO:0007669"/>
    <property type="project" value="InterPro"/>
</dbReference>
<evidence type="ECO:0000256" key="2">
    <source>
        <dbReference type="ARBA" id="ARBA00010289"/>
    </source>
</evidence>
<dbReference type="InterPro" id="IPR019035">
    <property type="entry name" value="Mediator_Med12"/>
</dbReference>
<evidence type="ECO:0000256" key="7">
    <source>
        <dbReference type="ARBA" id="ARBA00023159"/>
    </source>
</evidence>
<accession>A0A8K0QYL0</accession>
<feature type="compositionally biased region" description="Polar residues" evidence="12">
    <location>
        <begin position="1454"/>
        <end position="1483"/>
    </location>
</feature>
<comment type="subunit">
    <text evidence="3">Component of the SRB8-11 complex, which itself associates with the Mediator complex.</text>
</comment>
<dbReference type="EMBL" id="JAGMVJ010000017">
    <property type="protein sequence ID" value="KAH7078565.1"/>
    <property type="molecule type" value="Genomic_DNA"/>
</dbReference>
<evidence type="ECO:0000259" key="13">
    <source>
        <dbReference type="SMART" id="SM01281"/>
    </source>
</evidence>
<evidence type="ECO:0000256" key="8">
    <source>
        <dbReference type="ARBA" id="ARBA00023163"/>
    </source>
</evidence>
<feature type="region of interest" description="Disordered" evidence="12">
    <location>
        <begin position="1"/>
        <end position="64"/>
    </location>
</feature>
<keyword evidence="9" id="KW-0539">Nucleus</keyword>
<keyword evidence="6" id="KW-0805">Transcription regulation</keyword>
<evidence type="ECO:0000256" key="9">
    <source>
        <dbReference type="ARBA" id="ARBA00023242"/>
    </source>
</evidence>
<evidence type="ECO:0000256" key="12">
    <source>
        <dbReference type="SAM" id="MobiDB-lite"/>
    </source>
</evidence>
<comment type="function">
    <text evidence="10">Component of the SRB8-11 complex. The SRB8-11 complex is a regulatory module of the Mediator complex which is itself involved in regulation of basal and activated RNA polymerase II-dependent transcription. The SRB8-11 complex may be involved in the transcriptional repression of a subset of genes regulated by Mediator. It may inhibit the association of the Mediator complex with RNA polymerase II to form the holoenzyme complex.</text>
</comment>
<feature type="domain" description="Mediator complex subunit Med12" evidence="13">
    <location>
        <begin position="215"/>
        <end position="278"/>
    </location>
</feature>
<feature type="compositionally biased region" description="Low complexity" evidence="12">
    <location>
        <begin position="1484"/>
        <end position="1498"/>
    </location>
</feature>
<gene>
    <name evidence="14" type="ORF">FB567DRAFT_534204</name>
</gene>
<evidence type="ECO:0000256" key="11">
    <source>
        <dbReference type="ARBA" id="ARBA00032010"/>
    </source>
</evidence>
<keyword evidence="8" id="KW-0804">Transcription</keyword>
<sequence>MTSRPALGTHGTGAPARNQGRRPSKPLNALPTLDCIDPALEDDRPPLHNGASEARQPPRGRPQLFYNTVASNGIELPFHSFPYQPTANLPAPPRPGSVHLRDASQQQRILPGGTGVKDPPKLTAPEVVPAPVQFPGGKAADVFPWTGNNAEDTLSEALVKGGISNKPQIMNETNTARPSLWSNLKNKSGITTLSTLFVAVLEKRQQSGRLQVPNTFKPPPRLTLRDSTRESWLHDLANPTVSLRRLSRTIPHGLTGKVLLEQCLNKNIPLPRALWLAKCVGINELRAHKRKGQAGTVTWGRGWTSSVEQFLDSVISTIGQGDWKPRITYSLQLATCLYKEHLLDDDHFLDWILNGLDTCPSERLFIWLLVASVSHYWIDITSCRRRGKRLAESLLNYLGKLYQLEDQPTFSAALQYLENTLLKLLATRPACFLLPQSWERHGAVLRTLADKRDHPQIKQAVQKLGSRNGRLQLSARNAIPTSQSLAARVFRRLDAVNYKSTVRIEDLSYECMELMSNATKLISVLLQWACSYYRIGCHRIYLATRLLRRWSHLGADIYEGILAYLQGMTWTESGDVRIVLRIIAELVRSKHFSAGRYLQWLIATGSLGSDLDLSLPTSWAVRLITEIPLTGLTDQIRNLRCTLLRGTAHSADSESRALQQAKRNISEAVPALFGLSLAHPIQSTVKIADLSSTIKLEVGIWLRQQVAQYAEVNEHVPTKDPSIEETAAVSLLSSYEYHIIRSYLEQFEDLAILADVVGITTSSLDPTVLASVADTLHYHMKAFRAIGAFDPLFGRVAMRYAAIRTMRFPEREFLLSLQNLTRSVQPDGQLLQLLGYDLSRLDQKNSMAACSPASDNMGEVMQHTGTYSDDEIERILSSGTSMDQQMMARVLRKIIRNLQDHVGKGYLQFDSYPAWFWRLRSFDEPTFDAVLHEWLDSSLMGHQMYTLQIAVPSLVASGCLTLSALLDLLRANIAPLKRGQLVEASLTAVDGLRMLLPSSDLNTSCSPQDAYRYRLEQHKLCFDKDSRIVQCIGDVTDLVTSLPSPSAHEDLSILLSSQAVLSVLKQHIVSTSDPVSKTSPGDLGLPVKSKYMRPTLNLLLDPARSSHLSKLNPDEQVVAVFSHASELSLPICQVMIENIFTADPTLDGDAADALSAALLHAVKTAVEEDQSHGLQLLSNLDTALTDKIRYHAEREILHASSFLINSGVTPADADGRVNATVAHKYLTVIDLTSSKSADMDDQSSMLPALVDRLKGMSQVLNTVGRPDKQTQSSAVLEVYAWLNALLRLAVTHGSVLVRNGSLAHQTALMVSIFSILTHSTLELYPGITEHVFDVATILSDYISDDVRNNIARLENTKALECPRCHFILGAAAPVDGWLVLTKPVNLPLNPQPSSQPSTPITSQSQGSPYQSPQMAASATATPQQRYFNQQQAQRQQMQQSQGAQQAQQMRSYPQYPQHSMQQNRQLPAQLQRTPSYQASPSPLQQMQHMQQMQSLAQQRATQPSPVHPQRPTPAAGQGGAGGPVGGNAALSKLQIAHANHQREFKQFPFVQPRWEILAESAGNPNLNETAISLSLFGARKV</sequence>
<dbReference type="OrthoDB" id="20828at2759"/>
<comment type="subcellular location">
    <subcellularLocation>
        <location evidence="1">Nucleus</location>
    </subcellularLocation>
</comment>